<protein>
    <submittedName>
        <fullName evidence="7">DUF350 domain-containing protein</fullName>
    </submittedName>
</protein>
<evidence type="ECO:0000313" key="8">
    <source>
        <dbReference type="Proteomes" id="UP000392064"/>
    </source>
</evidence>
<evidence type="ECO:0000256" key="3">
    <source>
        <dbReference type="ARBA" id="ARBA00022475"/>
    </source>
</evidence>
<name>A0A5Q2MKY8_9ACTN</name>
<evidence type="ECO:0000256" key="2">
    <source>
        <dbReference type="ARBA" id="ARBA00005779"/>
    </source>
</evidence>
<evidence type="ECO:0000256" key="5">
    <source>
        <dbReference type="ARBA" id="ARBA00022989"/>
    </source>
</evidence>
<dbReference type="GO" id="GO:0005886">
    <property type="term" value="C:plasma membrane"/>
    <property type="evidence" value="ECO:0007669"/>
    <property type="project" value="UniProtKB-SubCell"/>
</dbReference>
<dbReference type="KEGG" id="aef:GEV26_10450"/>
<gene>
    <name evidence="7" type="ORF">GEV26_10450</name>
</gene>
<reference evidence="7 8" key="1">
    <citation type="submission" date="2019-11" db="EMBL/GenBank/DDBJ databases">
        <authorList>
            <person name="Li J."/>
        </authorList>
    </citation>
    <scope>NUCLEOTIDE SEQUENCE [LARGE SCALE GENOMIC DNA]</scope>
    <source>
        <strain evidence="7 8">MF47</strain>
    </source>
</reference>
<comment type="subcellular location">
    <subcellularLocation>
        <location evidence="1">Cell membrane</location>
        <topology evidence="1">Multi-pass membrane protein</topology>
    </subcellularLocation>
</comment>
<sequence length="140" mass="14128">MDLLSSVGYALAYAAMGLAVLGVGYLVLDLLTPGRLGEHIMQNASVNAAIVTAAGILGLGGIVFTAIWTNGDSSFGAALGWTIAFGLVGVVMQAAAFRLLDLITPDDLSKIVTLPGFHPASLVAAATQVSVSLVIVACIA</sequence>
<organism evidence="7 8">
    <name type="scientific">Aeromicrobium yanjiei</name>
    <dbReference type="NCBI Taxonomy" id="2662028"/>
    <lineage>
        <taxon>Bacteria</taxon>
        <taxon>Bacillati</taxon>
        <taxon>Actinomycetota</taxon>
        <taxon>Actinomycetes</taxon>
        <taxon>Propionibacteriales</taxon>
        <taxon>Nocardioidaceae</taxon>
        <taxon>Aeromicrobium</taxon>
    </lineage>
</organism>
<dbReference type="EMBL" id="CP045737">
    <property type="protein sequence ID" value="QGG41746.1"/>
    <property type="molecule type" value="Genomic_DNA"/>
</dbReference>
<keyword evidence="3" id="KW-1003">Cell membrane</keyword>
<keyword evidence="6" id="KW-0472">Membrane</keyword>
<evidence type="ECO:0000256" key="6">
    <source>
        <dbReference type="ARBA" id="ARBA00023136"/>
    </source>
</evidence>
<accession>A0A5Q2MKY8</accession>
<dbReference type="InterPro" id="IPR007140">
    <property type="entry name" value="DUF350"/>
</dbReference>
<keyword evidence="8" id="KW-1185">Reference proteome</keyword>
<proteinExistence type="inferred from homology"/>
<evidence type="ECO:0000256" key="1">
    <source>
        <dbReference type="ARBA" id="ARBA00004651"/>
    </source>
</evidence>
<evidence type="ECO:0000256" key="4">
    <source>
        <dbReference type="ARBA" id="ARBA00022692"/>
    </source>
</evidence>
<dbReference type="RefSeq" id="WP_153653012.1">
    <property type="nucleotide sequence ID" value="NZ_CP045737.1"/>
</dbReference>
<dbReference type="AlphaFoldDB" id="A0A5Q2MKY8"/>
<evidence type="ECO:0000313" key="7">
    <source>
        <dbReference type="EMBL" id="QGG41746.1"/>
    </source>
</evidence>
<keyword evidence="4" id="KW-0812">Transmembrane</keyword>
<comment type="similarity">
    <text evidence="2">Belongs to the UPF0719 family.</text>
</comment>
<dbReference type="Pfam" id="PF03994">
    <property type="entry name" value="DUF350"/>
    <property type="match status" value="1"/>
</dbReference>
<dbReference type="Proteomes" id="UP000392064">
    <property type="component" value="Chromosome"/>
</dbReference>
<keyword evidence="5" id="KW-1133">Transmembrane helix</keyword>